<name>A0ABU5RN31_9PSEU</name>
<keyword evidence="1" id="KW-0812">Transmembrane</keyword>
<accession>A0ABU5RN31</accession>
<keyword evidence="1" id="KW-0472">Membrane</keyword>
<evidence type="ECO:0000313" key="3">
    <source>
        <dbReference type="Proteomes" id="UP001304298"/>
    </source>
</evidence>
<protein>
    <submittedName>
        <fullName evidence="2">Uncharacterized protein</fullName>
    </submittedName>
</protein>
<keyword evidence="1" id="KW-1133">Transmembrane helix</keyword>
<comment type="caution">
    <text evidence="2">The sequence shown here is derived from an EMBL/GenBank/DDBJ whole genome shotgun (WGS) entry which is preliminary data.</text>
</comment>
<dbReference type="Proteomes" id="UP001304298">
    <property type="component" value="Unassembled WGS sequence"/>
</dbReference>
<feature type="transmembrane region" description="Helical" evidence="1">
    <location>
        <begin position="12"/>
        <end position="30"/>
    </location>
</feature>
<sequence length="60" mass="6594">MVFDRWSPAYGSAAIWVLVTADVGWSVALFTSGLRRLGEEDSTTDVHFLQSPVPAEGKRL</sequence>
<proteinExistence type="predicted"/>
<evidence type="ECO:0000313" key="2">
    <source>
        <dbReference type="EMBL" id="MEA5367205.1"/>
    </source>
</evidence>
<dbReference type="RefSeq" id="WP_323337016.1">
    <property type="nucleotide sequence ID" value="NZ_JAYFSI010000020.1"/>
</dbReference>
<keyword evidence="3" id="KW-1185">Reference proteome</keyword>
<dbReference type="EMBL" id="JAYFSI010000020">
    <property type="protein sequence ID" value="MEA5367205.1"/>
    <property type="molecule type" value="Genomic_DNA"/>
</dbReference>
<organism evidence="2 3">
    <name type="scientific">Amycolatopsis heterodermiae</name>
    <dbReference type="NCBI Taxonomy" id="3110235"/>
    <lineage>
        <taxon>Bacteria</taxon>
        <taxon>Bacillati</taxon>
        <taxon>Actinomycetota</taxon>
        <taxon>Actinomycetes</taxon>
        <taxon>Pseudonocardiales</taxon>
        <taxon>Pseudonocardiaceae</taxon>
        <taxon>Amycolatopsis</taxon>
    </lineage>
</organism>
<evidence type="ECO:0000256" key="1">
    <source>
        <dbReference type="SAM" id="Phobius"/>
    </source>
</evidence>
<gene>
    <name evidence="2" type="ORF">VA596_47295</name>
</gene>
<reference evidence="2 3" key="1">
    <citation type="submission" date="2023-12" db="EMBL/GenBank/DDBJ databases">
        <title>Amycolatopsis sp. V23-08.</title>
        <authorList>
            <person name="Somphong A."/>
        </authorList>
    </citation>
    <scope>NUCLEOTIDE SEQUENCE [LARGE SCALE GENOMIC DNA]</scope>
    <source>
        <strain evidence="2 3">V23-08</strain>
    </source>
</reference>